<dbReference type="Pfam" id="PF00753">
    <property type="entry name" value="Lactamase_B"/>
    <property type="match status" value="1"/>
</dbReference>
<dbReference type="InterPro" id="IPR036866">
    <property type="entry name" value="RibonucZ/Hydroxyglut_hydro"/>
</dbReference>
<dbReference type="PANTHER" id="PTHR42951:SF22">
    <property type="entry name" value="METALLO BETA-LACTAMASE SUPERFAMILY LIPOPROTEIN"/>
    <property type="match status" value="1"/>
</dbReference>
<evidence type="ECO:0000259" key="1">
    <source>
        <dbReference type="SMART" id="SM00849"/>
    </source>
</evidence>
<reference evidence="2" key="1">
    <citation type="submission" date="2020-05" db="EMBL/GenBank/DDBJ databases">
        <authorList>
            <person name="Chiriac C."/>
            <person name="Salcher M."/>
            <person name="Ghai R."/>
            <person name="Kavagutti S V."/>
        </authorList>
    </citation>
    <scope>NUCLEOTIDE SEQUENCE</scope>
</reference>
<dbReference type="InterPro" id="IPR037482">
    <property type="entry name" value="ST1585_MBL-fold"/>
</dbReference>
<evidence type="ECO:0000313" key="2">
    <source>
        <dbReference type="EMBL" id="CAB4863416.1"/>
    </source>
</evidence>
<feature type="domain" description="Metallo-beta-lactamase" evidence="1">
    <location>
        <begin position="43"/>
        <end position="242"/>
    </location>
</feature>
<protein>
    <submittedName>
        <fullName evidence="2">Unannotated protein</fullName>
    </submittedName>
</protein>
<dbReference type="EMBL" id="CAFBLS010000026">
    <property type="protein sequence ID" value="CAB4863416.1"/>
    <property type="molecule type" value="Genomic_DNA"/>
</dbReference>
<dbReference type="InterPro" id="IPR001279">
    <property type="entry name" value="Metallo-B-lactamas"/>
</dbReference>
<dbReference type="SUPFAM" id="SSF56281">
    <property type="entry name" value="Metallo-hydrolase/oxidoreductase"/>
    <property type="match status" value="1"/>
</dbReference>
<dbReference type="PANTHER" id="PTHR42951">
    <property type="entry name" value="METALLO-BETA-LACTAMASE DOMAIN-CONTAINING"/>
    <property type="match status" value="1"/>
</dbReference>
<name>A0A6J7CZF1_9ZZZZ</name>
<gene>
    <name evidence="2" type="ORF">UFOPK3402_00330</name>
</gene>
<dbReference type="SMART" id="SM00849">
    <property type="entry name" value="Lactamase_B"/>
    <property type="match status" value="1"/>
</dbReference>
<dbReference type="InterPro" id="IPR050855">
    <property type="entry name" value="NDM-1-like"/>
</dbReference>
<accession>A0A6J7CZF1</accession>
<dbReference type="AlphaFoldDB" id="A0A6J7CZF1"/>
<sequence length="333" mass="35683">MQSALKNAPVENLNTDSPADHDIVDLGGDVFMIDTRMGGHGGITASYLIRGSRPCLIETGTARSAPIVAQQLLKLGVGPADLATIVVTHIHLDHAGGVGDLAAHFPGVKVAVHERGARHLADPAKLVASAHRVFGETMDRLFGDLLPTPSERLLVLGDTGSIDLGDGRSLSTFHNPGHASHHVGLVDSLTGDLYTGDAAGVYVPETAEVRPATPPPDFDLQLTLSSLARMRDVRASRLLFSHYGPVTDVSDTLDASEAELHYWVEAVAAARDQAPDIDHAIALVRERDRQDHPSFYSADNVAEKFEELSGIESNFMGVSRWMDLRPADPQPPQ</sequence>
<organism evidence="2">
    <name type="scientific">freshwater metagenome</name>
    <dbReference type="NCBI Taxonomy" id="449393"/>
    <lineage>
        <taxon>unclassified sequences</taxon>
        <taxon>metagenomes</taxon>
        <taxon>ecological metagenomes</taxon>
    </lineage>
</organism>
<dbReference type="Gene3D" id="3.60.15.10">
    <property type="entry name" value="Ribonuclease Z/Hydroxyacylglutathione hydrolase-like"/>
    <property type="match status" value="1"/>
</dbReference>
<proteinExistence type="predicted"/>
<dbReference type="CDD" id="cd07726">
    <property type="entry name" value="ST1585-like_MBL-fold"/>
    <property type="match status" value="1"/>
</dbReference>